<keyword evidence="2" id="KW-0489">Methyltransferase</keyword>
<feature type="domain" description="Enoyl reductase (ER)" evidence="9">
    <location>
        <begin position="682"/>
        <end position="1041"/>
    </location>
</feature>
<keyword evidence="3" id="KW-0808">Transferase</keyword>
<name>A0A4R8RW40_COLTR</name>
<comment type="caution">
    <text evidence="10">The sequence shown here is derived from an EMBL/GenBank/DDBJ whole genome shotgun (WGS) entry which is preliminary data.</text>
</comment>
<dbReference type="SMART" id="SM00829">
    <property type="entry name" value="PKS_ER"/>
    <property type="match status" value="1"/>
</dbReference>
<dbReference type="STRING" id="5466.A0A4R8RW40"/>
<feature type="transmembrane region" description="Helical" evidence="8">
    <location>
        <begin position="22"/>
        <end position="40"/>
    </location>
</feature>
<evidence type="ECO:0000256" key="2">
    <source>
        <dbReference type="ARBA" id="ARBA00022603"/>
    </source>
</evidence>
<evidence type="ECO:0000256" key="1">
    <source>
        <dbReference type="ARBA" id="ARBA00008072"/>
    </source>
</evidence>
<dbReference type="SUPFAM" id="SSF48264">
    <property type="entry name" value="Cytochrome P450"/>
    <property type="match status" value="1"/>
</dbReference>
<feature type="region of interest" description="Disordered" evidence="7">
    <location>
        <begin position="525"/>
        <end position="551"/>
    </location>
</feature>
<dbReference type="Gene3D" id="3.40.50.720">
    <property type="entry name" value="NAD(P)-binding Rossmann-like Domain"/>
    <property type="match status" value="1"/>
</dbReference>
<comment type="similarity">
    <text evidence="1">Belongs to the zinc-containing alcohol dehydrogenase family.</text>
</comment>
<dbReference type="GO" id="GO:0004497">
    <property type="term" value="F:monooxygenase activity"/>
    <property type="evidence" value="ECO:0007669"/>
    <property type="project" value="UniProtKB-KW"/>
</dbReference>
<evidence type="ECO:0000256" key="4">
    <source>
        <dbReference type="ARBA" id="ARBA00022857"/>
    </source>
</evidence>
<dbReference type="Gene3D" id="1.10.630.10">
    <property type="entry name" value="Cytochrome P450"/>
    <property type="match status" value="1"/>
</dbReference>
<keyword evidence="4" id="KW-0521">NADP</keyword>
<comment type="cofactor">
    <cofactor evidence="6">
        <name>heme</name>
        <dbReference type="ChEBI" id="CHEBI:30413"/>
    </cofactor>
</comment>
<dbReference type="CDD" id="cd08249">
    <property type="entry name" value="enoyl_reductase_like"/>
    <property type="match status" value="1"/>
</dbReference>
<keyword evidence="11" id="KW-1185">Reference proteome</keyword>
<keyword evidence="6" id="KW-0408">Iron</keyword>
<evidence type="ECO:0000256" key="7">
    <source>
        <dbReference type="SAM" id="MobiDB-lite"/>
    </source>
</evidence>
<dbReference type="SUPFAM" id="SSF50129">
    <property type="entry name" value="GroES-like"/>
    <property type="match status" value="1"/>
</dbReference>
<dbReference type="InterPro" id="IPR013154">
    <property type="entry name" value="ADH-like_N"/>
</dbReference>
<feature type="binding site" description="axial binding residue" evidence="6">
    <location>
        <position position="575"/>
    </location>
    <ligand>
        <name>heme</name>
        <dbReference type="ChEBI" id="CHEBI:30413"/>
    </ligand>
    <ligandPart>
        <name>Fe</name>
        <dbReference type="ChEBI" id="CHEBI:18248"/>
    </ligandPart>
</feature>
<dbReference type="SUPFAM" id="SSF51735">
    <property type="entry name" value="NAD(P)-binding Rossmann-fold domains"/>
    <property type="match status" value="1"/>
</dbReference>
<dbReference type="InterPro" id="IPR047122">
    <property type="entry name" value="Trans-enoyl_RdTase-like"/>
</dbReference>
<evidence type="ECO:0000313" key="11">
    <source>
        <dbReference type="Proteomes" id="UP000295703"/>
    </source>
</evidence>
<dbReference type="Proteomes" id="UP000295703">
    <property type="component" value="Unassembled WGS sequence"/>
</dbReference>
<dbReference type="Pfam" id="PF00067">
    <property type="entry name" value="p450"/>
    <property type="match status" value="2"/>
</dbReference>
<dbReference type="GO" id="GO:0016705">
    <property type="term" value="F:oxidoreductase activity, acting on paired donors, with incorporation or reduction of molecular oxygen"/>
    <property type="evidence" value="ECO:0007669"/>
    <property type="project" value="InterPro"/>
</dbReference>
<dbReference type="InterPro" id="IPR020843">
    <property type="entry name" value="ER"/>
</dbReference>
<dbReference type="InterPro" id="IPR036396">
    <property type="entry name" value="Cyt_P450_sf"/>
</dbReference>
<dbReference type="Pfam" id="PF04072">
    <property type="entry name" value="LCM"/>
    <property type="match status" value="1"/>
</dbReference>
<keyword evidence="8" id="KW-0812">Transmembrane</keyword>
<dbReference type="InterPro" id="IPR001128">
    <property type="entry name" value="Cyt_P450"/>
</dbReference>
<keyword evidence="6" id="KW-0479">Metal-binding</keyword>
<dbReference type="PANTHER" id="PTHR45348">
    <property type="entry name" value="HYPOTHETICAL OXIDOREDUCTASE (EUROFUNG)"/>
    <property type="match status" value="1"/>
</dbReference>
<dbReference type="GO" id="GO:0005506">
    <property type="term" value="F:iron ion binding"/>
    <property type="evidence" value="ECO:0007669"/>
    <property type="project" value="InterPro"/>
</dbReference>
<dbReference type="Pfam" id="PF00107">
    <property type="entry name" value="ADH_zinc_N"/>
    <property type="match status" value="1"/>
</dbReference>
<evidence type="ECO:0000259" key="9">
    <source>
        <dbReference type="SMART" id="SM00829"/>
    </source>
</evidence>
<protein>
    <submittedName>
        <fullName evidence="10">Cytochrome P450 monooxygenase TRI13</fullName>
    </submittedName>
</protein>
<dbReference type="InterPro" id="IPR011032">
    <property type="entry name" value="GroES-like_sf"/>
</dbReference>
<dbReference type="Gene3D" id="3.40.50.150">
    <property type="entry name" value="Vaccinia Virus protein VP39"/>
    <property type="match status" value="1"/>
</dbReference>
<gene>
    <name evidence="10" type="ORF">CTRI78_v001644</name>
</gene>
<evidence type="ECO:0000256" key="8">
    <source>
        <dbReference type="SAM" id="Phobius"/>
    </source>
</evidence>
<dbReference type="EMBL" id="RYZW01000008">
    <property type="protein sequence ID" value="TDZ71971.1"/>
    <property type="molecule type" value="Genomic_DNA"/>
</dbReference>
<keyword evidence="6" id="KW-0349">Heme</keyword>
<dbReference type="InterPro" id="IPR002401">
    <property type="entry name" value="Cyt_P450_E_grp-I"/>
</dbReference>
<reference evidence="10 11" key="1">
    <citation type="submission" date="2018-12" db="EMBL/GenBank/DDBJ databases">
        <title>Genome sequence and assembly of Colletotrichum trifolii.</title>
        <authorList>
            <person name="Gan P."/>
            <person name="Shirasu K."/>
        </authorList>
    </citation>
    <scope>NUCLEOTIDE SEQUENCE [LARGE SCALE GENOMIC DNA]</scope>
    <source>
        <strain evidence="10 11">543-2</strain>
    </source>
</reference>
<keyword evidence="8" id="KW-1133">Transmembrane helix</keyword>
<dbReference type="PRINTS" id="PR00463">
    <property type="entry name" value="EP450I"/>
</dbReference>
<dbReference type="Gene3D" id="3.90.180.10">
    <property type="entry name" value="Medium-chain alcohol dehydrogenases, catalytic domain"/>
    <property type="match status" value="1"/>
</dbReference>
<dbReference type="PANTHER" id="PTHR45348:SF6">
    <property type="entry name" value="TRANS-ENOYL REDUCTASE APDC"/>
    <property type="match status" value="1"/>
</dbReference>
<evidence type="ECO:0000256" key="6">
    <source>
        <dbReference type="PIRSR" id="PIRSR602401-1"/>
    </source>
</evidence>
<dbReference type="Pfam" id="PF08240">
    <property type="entry name" value="ADH_N"/>
    <property type="match status" value="1"/>
</dbReference>
<keyword evidence="5" id="KW-0560">Oxidoreductase</keyword>
<proteinExistence type="inferred from homology"/>
<dbReference type="InterPro" id="IPR007213">
    <property type="entry name" value="Ppm1/Ppm2/Tcmp"/>
</dbReference>
<dbReference type="InterPro" id="IPR013149">
    <property type="entry name" value="ADH-like_C"/>
</dbReference>
<evidence type="ECO:0000256" key="3">
    <source>
        <dbReference type="ARBA" id="ARBA00022679"/>
    </source>
</evidence>
<dbReference type="GO" id="GO:0016651">
    <property type="term" value="F:oxidoreductase activity, acting on NAD(P)H"/>
    <property type="evidence" value="ECO:0007669"/>
    <property type="project" value="InterPro"/>
</dbReference>
<dbReference type="PRINTS" id="PR00385">
    <property type="entry name" value="P450"/>
</dbReference>
<dbReference type="GO" id="GO:0032259">
    <property type="term" value="P:methylation"/>
    <property type="evidence" value="ECO:0007669"/>
    <property type="project" value="UniProtKB-KW"/>
</dbReference>
<evidence type="ECO:0000313" key="10">
    <source>
        <dbReference type="EMBL" id="TDZ71971.1"/>
    </source>
</evidence>
<dbReference type="GO" id="GO:0020037">
    <property type="term" value="F:heme binding"/>
    <property type="evidence" value="ECO:0007669"/>
    <property type="project" value="InterPro"/>
</dbReference>
<keyword evidence="10" id="KW-0503">Monooxygenase</keyword>
<dbReference type="InterPro" id="IPR036291">
    <property type="entry name" value="NAD(P)-bd_dom_sf"/>
</dbReference>
<accession>A0A4R8RW40</accession>
<sequence>MSSAVFTYPSPPDSEAADSNPLGRLLVALFVILVPLLYLVRLWALPKPIPGIPFRHEASGRILGDIPDLLRAMKDPEHTYMHWIEQQMRELDTPIMQLFMRPFSKPVLVLADFREAQDVLMRRREWDRSDMLRDLFGGLIPGHHARERTNEVWKSHRRLLQDLMSPPFLNNVAGPAVYANALDLIRLWDVKAGIAQGRPFSAHDDIYKAALDAVQAFAFGSDFEYNATRPNVDVLEALDGDRVRALLGDGDDDDAPVEFPEAKPHEVVTATLQLAESVEKVQGWPSMSLAWKLLRLTPSHRRAERIKDAYIVTELRRAVQDRLQLSGAHDDTAHEPRSAVDHMTRREAQMAAKQGRKPIFYSQDMISETFGFVITGHDTTSTTVLWALKRLADNPLPQARLRSALRDAFPKAILERRNPRVQEVTGTSIPYLDAFMEEVLRVAGTNAAVDRQATTDTQLLGFAVPKNTIMLILTQGYKVSRDAFRIEEGRRSPSSQAALGTGRVRSEWNAEDVASFKPERWLVSSPSTLPGRVEGGGGEGPSGAEAEAEAEAEAGFSFNPEAGPQLAFGLGMRACYGRRLAYLELRIMLTLIVWNFELLPCPDRLSKYSARIGVTTKPKSCYSANDTFTFIHLCPEFQHILADQLEPVMDQAMRDPISGTPADDILSALPRRQRAVVQDAAGRPLVVDDAPVPAPLPDSILVKTTAAAINPCDYKLGALSPRQEAIVGTDFVGAIVWIGHDAALMRPDLRRGDIVCGLVHGSNPDGPDNGAMAQYLRAHPRLVYKVPAGMDPAEAATLGVALATSMLSLWDALELEGTPDAPLNHDEAGQAPEHVLVYGASTAMGTMALQLLKMSGYTPIATCSAKNFDLVKSYGAAYAFDYTDEDAAIDAIRQTTGANRPKYALDCIADGFSVKCCFGVMARTGGRYVCLEQLPESLRPRRRSVKQDFVFALDVFGLPIKAYKGYERDPGTAKHEFAVRWCRVFQELLDQGKLRPHPVQLLGHEETLLITLFHRAKDAESPSPVLNDRYALEAVARIRALGYDFSRTEAGRASNAVTVATRARIIDICTERFLERHPGPVTILHLACGMDSRSQRVDWQGEGRLWIDVDTKDAIRMRRRVLSPTAPRAGEYRLLDLDILSDGWLDRCDIPSRGPALVVFEGLTMYLTDQQNLFLLSSIVNHFRNSRVSGELVFDAVGSVLYFLVNTVLRKQLELMGTRFSSYLDHPRSLEKTVPGLIYQRRVARLVDVGVGDGTEGWLVSWLLWVLGLFNMAERLGGNYVYVF</sequence>
<dbReference type="SUPFAM" id="SSF53335">
    <property type="entry name" value="S-adenosyl-L-methionine-dependent methyltransferases"/>
    <property type="match status" value="1"/>
</dbReference>
<dbReference type="InterPro" id="IPR029063">
    <property type="entry name" value="SAM-dependent_MTases_sf"/>
</dbReference>
<keyword evidence="8" id="KW-0472">Membrane</keyword>
<organism evidence="10 11">
    <name type="scientific">Colletotrichum trifolii</name>
    <dbReference type="NCBI Taxonomy" id="5466"/>
    <lineage>
        <taxon>Eukaryota</taxon>
        <taxon>Fungi</taxon>
        <taxon>Dikarya</taxon>
        <taxon>Ascomycota</taxon>
        <taxon>Pezizomycotina</taxon>
        <taxon>Sordariomycetes</taxon>
        <taxon>Hypocreomycetidae</taxon>
        <taxon>Glomerellales</taxon>
        <taxon>Glomerellaceae</taxon>
        <taxon>Colletotrichum</taxon>
        <taxon>Colletotrichum orbiculare species complex</taxon>
    </lineage>
</organism>
<dbReference type="GO" id="GO:0008168">
    <property type="term" value="F:methyltransferase activity"/>
    <property type="evidence" value="ECO:0007669"/>
    <property type="project" value="UniProtKB-KW"/>
</dbReference>
<evidence type="ECO:0000256" key="5">
    <source>
        <dbReference type="ARBA" id="ARBA00023002"/>
    </source>
</evidence>